<evidence type="ECO:0000256" key="1">
    <source>
        <dbReference type="ARBA" id="ARBA00004448"/>
    </source>
</evidence>
<evidence type="ECO:0000256" key="5">
    <source>
        <dbReference type="ARBA" id="ARBA00022737"/>
    </source>
</evidence>
<keyword evidence="6" id="KW-0999">Mitochondrion inner membrane</keyword>
<organism evidence="12">
    <name type="scientific">Hydra vulgaris</name>
    <name type="common">Hydra</name>
    <name type="synonym">Hydra attenuata</name>
    <dbReference type="NCBI Taxonomy" id="6087"/>
    <lineage>
        <taxon>Eukaryota</taxon>
        <taxon>Metazoa</taxon>
        <taxon>Cnidaria</taxon>
        <taxon>Hydrozoa</taxon>
        <taxon>Hydroidolina</taxon>
        <taxon>Anthoathecata</taxon>
        <taxon>Aplanulata</taxon>
        <taxon>Hydridae</taxon>
        <taxon>Hydra</taxon>
    </lineage>
</organism>
<keyword evidence="7" id="KW-1133">Transmembrane helix</keyword>
<dbReference type="InterPro" id="IPR023395">
    <property type="entry name" value="MCP_dom_sf"/>
</dbReference>
<keyword evidence="5" id="KW-0677">Repeat</keyword>
<sequence>MHPAAECLAGSLATCVACLFTNPLETIKTRMQLQGELQSRGTYKIYYRNVFHAFYTIAKVDGILALQSGLVPALCYQFVMNGIRLGSYQIMVNAKLTEDREGKISYLRCMAAGALSGCTGAAVCSPIFMIKTQLQSKSSSAIAVGTQHDITNLSSGIISIYREHGVRGLWRGASASMVRVTVGSATQLSAFSKSKDFYSRNNIFEPGSFMLSVSSSMTASVFVVLAMTPFDVISTRLYNQNVNSSGIGLKYTNFFDVFVKVFAKEGLLGFYKGTFAHYFRLGPHTIIGLVLWDSIRKNGISYEKNTKRRKNISSSEDETVIDIFENIQSAFFAENIGSRKQLKPLCPTRWTARNKSIDAVQENTAIFDTLEEIAFEGESNEADKKSSRYISLNEAV</sequence>
<dbReference type="OrthoDB" id="6703404at2759"/>
<feature type="repeat" description="Solcar" evidence="10">
    <location>
        <begin position="104"/>
        <end position="197"/>
    </location>
</feature>
<evidence type="ECO:0000256" key="11">
    <source>
        <dbReference type="RuleBase" id="RU000488"/>
    </source>
</evidence>
<evidence type="ECO:0000256" key="3">
    <source>
        <dbReference type="ARBA" id="ARBA00022448"/>
    </source>
</evidence>
<dbReference type="InterPro" id="IPR018108">
    <property type="entry name" value="MCP_transmembrane"/>
</dbReference>
<dbReference type="PROSITE" id="PS50920">
    <property type="entry name" value="SOLCAR"/>
    <property type="match status" value="3"/>
</dbReference>
<keyword evidence="4 10" id="KW-0812">Transmembrane</keyword>
<keyword evidence="8" id="KW-0496">Mitochondrion</keyword>
<comment type="subcellular location">
    <subcellularLocation>
        <location evidence="1">Mitochondrion inner membrane</location>
        <topology evidence="1">Multi-pass membrane protein</topology>
    </subcellularLocation>
</comment>
<feature type="repeat" description="Solcar" evidence="10">
    <location>
        <begin position="1"/>
        <end position="94"/>
    </location>
</feature>
<dbReference type="GO" id="GO:0005743">
    <property type="term" value="C:mitochondrial inner membrane"/>
    <property type="evidence" value="ECO:0007669"/>
    <property type="project" value="UniProtKB-SubCell"/>
</dbReference>
<comment type="similarity">
    <text evidence="2 11">Belongs to the mitochondrial carrier (TC 2.A.29) family.</text>
</comment>
<evidence type="ECO:0000256" key="2">
    <source>
        <dbReference type="ARBA" id="ARBA00006375"/>
    </source>
</evidence>
<evidence type="ECO:0000256" key="8">
    <source>
        <dbReference type="ARBA" id="ARBA00023128"/>
    </source>
</evidence>
<dbReference type="PANTHER" id="PTHR45928">
    <property type="entry name" value="RE38146P"/>
    <property type="match status" value="1"/>
</dbReference>
<reference evidence="12" key="1">
    <citation type="journal article" date="2013" name="Genome Biol. Evol.">
        <title>Punctuated emergences of genetic and phenotypic innovations in eumetazoan, bilaterian, euteleostome, and hominidae ancestors.</title>
        <authorList>
            <person name="Wenger Y."/>
            <person name="Galliot B."/>
        </authorList>
    </citation>
    <scope>NUCLEOTIDE SEQUENCE</scope>
    <source>
        <tissue evidence="12">Whole animals</tissue>
    </source>
</reference>
<accession>T2MD08</accession>
<name>T2MD08_HYDVU</name>
<keyword evidence="3 11" id="KW-0813">Transport</keyword>
<dbReference type="SUPFAM" id="SSF103506">
    <property type="entry name" value="Mitochondrial carrier"/>
    <property type="match status" value="1"/>
</dbReference>
<evidence type="ECO:0000256" key="4">
    <source>
        <dbReference type="ARBA" id="ARBA00022692"/>
    </source>
</evidence>
<dbReference type="InterPro" id="IPR051508">
    <property type="entry name" value="Mito_Carrier_Antiporter"/>
</dbReference>
<keyword evidence="9 10" id="KW-0472">Membrane</keyword>
<evidence type="ECO:0000256" key="10">
    <source>
        <dbReference type="PROSITE-ProRule" id="PRU00282"/>
    </source>
</evidence>
<dbReference type="Gene3D" id="1.50.40.10">
    <property type="entry name" value="Mitochondrial carrier domain"/>
    <property type="match status" value="1"/>
</dbReference>
<protein>
    <submittedName>
        <fullName evidence="12">Solute carrier family 25 member 35</fullName>
    </submittedName>
</protein>
<dbReference type="PANTHER" id="PTHR45928:SF1">
    <property type="entry name" value="RE38146P"/>
    <property type="match status" value="1"/>
</dbReference>
<evidence type="ECO:0000256" key="6">
    <source>
        <dbReference type="ARBA" id="ARBA00022792"/>
    </source>
</evidence>
<proteinExistence type="evidence at transcript level"/>
<feature type="non-terminal residue" evidence="12">
    <location>
        <position position="1"/>
    </location>
</feature>
<dbReference type="AlphaFoldDB" id="T2MD08"/>
<dbReference type="EMBL" id="HAAD01003573">
    <property type="protein sequence ID" value="CDG69805.1"/>
    <property type="molecule type" value="mRNA"/>
</dbReference>
<evidence type="ECO:0000256" key="9">
    <source>
        <dbReference type="ARBA" id="ARBA00023136"/>
    </source>
</evidence>
<evidence type="ECO:0000313" key="12">
    <source>
        <dbReference type="EMBL" id="CDG69805.1"/>
    </source>
</evidence>
<evidence type="ECO:0000256" key="7">
    <source>
        <dbReference type="ARBA" id="ARBA00022989"/>
    </source>
</evidence>
<feature type="repeat" description="Solcar" evidence="10">
    <location>
        <begin position="207"/>
        <end position="298"/>
    </location>
</feature>
<dbReference type="Pfam" id="PF00153">
    <property type="entry name" value="Mito_carr"/>
    <property type="match status" value="3"/>
</dbReference>
<gene>
    <name evidence="12" type="primary">SLC25A35</name>
</gene>